<proteinExistence type="predicted"/>
<evidence type="ECO:0000313" key="2">
    <source>
        <dbReference type="Proteomes" id="UP000814128"/>
    </source>
</evidence>
<reference evidence="1" key="1">
    <citation type="submission" date="2021-02" db="EMBL/GenBank/DDBJ databases">
        <authorList>
            <consortium name="DOE Joint Genome Institute"/>
            <person name="Ahrendt S."/>
            <person name="Looney B.P."/>
            <person name="Miyauchi S."/>
            <person name="Morin E."/>
            <person name="Drula E."/>
            <person name="Courty P.E."/>
            <person name="Chicoki N."/>
            <person name="Fauchery L."/>
            <person name="Kohler A."/>
            <person name="Kuo A."/>
            <person name="Labutti K."/>
            <person name="Pangilinan J."/>
            <person name="Lipzen A."/>
            <person name="Riley R."/>
            <person name="Andreopoulos W."/>
            <person name="He G."/>
            <person name="Johnson J."/>
            <person name="Barry K.W."/>
            <person name="Grigoriev I.V."/>
            <person name="Nagy L."/>
            <person name="Hibbett D."/>
            <person name="Henrissat B."/>
            <person name="Matheny P.B."/>
            <person name="Labbe J."/>
            <person name="Martin F."/>
        </authorList>
    </citation>
    <scope>NUCLEOTIDE SEQUENCE</scope>
    <source>
        <strain evidence="1">EC-137</strain>
    </source>
</reference>
<protein>
    <submittedName>
        <fullName evidence="1">Uncharacterized protein</fullName>
    </submittedName>
</protein>
<sequence>MRSIAAASTDLRPHLSSIPRDPRTLYARYHLNPVTDVFVCCPACYSLYPYDQIASSRVQDDPLRNIYIDDPSTLSTEPLGSCPFYCNYQATQASQPCKTALLQWIRVRSTWYKVPRLKYEPQNFRIWLGRLILHPGFERLVESAFRHDPRNPMLDMSDGRVLREVRGADGLPFLPGPSSELRLAFTYSMDGFNPFGMKPAKQQVSSTAIWLILLNLPLELQYRSEYMFLAGIIP</sequence>
<keyword evidence="2" id="KW-1185">Reference proteome</keyword>
<organism evidence="1 2">
    <name type="scientific">Vararia minispora EC-137</name>
    <dbReference type="NCBI Taxonomy" id="1314806"/>
    <lineage>
        <taxon>Eukaryota</taxon>
        <taxon>Fungi</taxon>
        <taxon>Dikarya</taxon>
        <taxon>Basidiomycota</taxon>
        <taxon>Agaricomycotina</taxon>
        <taxon>Agaricomycetes</taxon>
        <taxon>Russulales</taxon>
        <taxon>Lachnocladiaceae</taxon>
        <taxon>Vararia</taxon>
    </lineage>
</organism>
<reference evidence="1" key="2">
    <citation type="journal article" date="2022" name="New Phytol.">
        <title>Evolutionary transition to the ectomycorrhizal habit in the genomes of a hyperdiverse lineage of mushroom-forming fungi.</title>
        <authorList>
            <person name="Looney B."/>
            <person name="Miyauchi S."/>
            <person name="Morin E."/>
            <person name="Drula E."/>
            <person name="Courty P.E."/>
            <person name="Kohler A."/>
            <person name="Kuo A."/>
            <person name="LaButti K."/>
            <person name="Pangilinan J."/>
            <person name="Lipzen A."/>
            <person name="Riley R."/>
            <person name="Andreopoulos W."/>
            <person name="He G."/>
            <person name="Johnson J."/>
            <person name="Nolan M."/>
            <person name="Tritt A."/>
            <person name="Barry K.W."/>
            <person name="Grigoriev I.V."/>
            <person name="Nagy L.G."/>
            <person name="Hibbett D."/>
            <person name="Henrissat B."/>
            <person name="Matheny P.B."/>
            <person name="Labbe J."/>
            <person name="Martin F.M."/>
        </authorList>
    </citation>
    <scope>NUCLEOTIDE SEQUENCE</scope>
    <source>
        <strain evidence="1">EC-137</strain>
    </source>
</reference>
<feature type="non-terminal residue" evidence="1">
    <location>
        <position position="234"/>
    </location>
</feature>
<name>A0ACB8Q786_9AGAM</name>
<accession>A0ACB8Q786</accession>
<evidence type="ECO:0000313" key="1">
    <source>
        <dbReference type="EMBL" id="KAI0027355.1"/>
    </source>
</evidence>
<dbReference type="Proteomes" id="UP000814128">
    <property type="component" value="Unassembled WGS sequence"/>
</dbReference>
<comment type="caution">
    <text evidence="1">The sequence shown here is derived from an EMBL/GenBank/DDBJ whole genome shotgun (WGS) entry which is preliminary data.</text>
</comment>
<dbReference type="EMBL" id="MU273924">
    <property type="protein sequence ID" value="KAI0027355.1"/>
    <property type="molecule type" value="Genomic_DNA"/>
</dbReference>
<gene>
    <name evidence="1" type="ORF">K488DRAFT_61835</name>
</gene>